<sequence>MPRVTSMSWLQDPVRIPSRTLISSFQEPLKNQTPVGSRSFLLPGLRQANPAHPPPNLKAHQVLFSVWTVKLTLSSLVLSPTLTSATTTYLRPHPQLPREQWAATVRCPGSIQGVKGLAQGPND</sequence>
<protein>
    <submittedName>
        <fullName evidence="1">Uncharacterized protein</fullName>
    </submittedName>
</protein>
<accession>A0AAV9S0W0</accession>
<gene>
    <name evidence="1" type="ORF">CRENBAI_011145</name>
</gene>
<comment type="caution">
    <text evidence="1">The sequence shown here is derived from an EMBL/GenBank/DDBJ whole genome shotgun (WGS) entry which is preliminary data.</text>
</comment>
<organism evidence="1 2">
    <name type="scientific">Crenichthys baileyi</name>
    <name type="common">White River springfish</name>
    <dbReference type="NCBI Taxonomy" id="28760"/>
    <lineage>
        <taxon>Eukaryota</taxon>
        <taxon>Metazoa</taxon>
        <taxon>Chordata</taxon>
        <taxon>Craniata</taxon>
        <taxon>Vertebrata</taxon>
        <taxon>Euteleostomi</taxon>
        <taxon>Actinopterygii</taxon>
        <taxon>Neopterygii</taxon>
        <taxon>Teleostei</taxon>
        <taxon>Neoteleostei</taxon>
        <taxon>Acanthomorphata</taxon>
        <taxon>Ovalentaria</taxon>
        <taxon>Atherinomorphae</taxon>
        <taxon>Cyprinodontiformes</taxon>
        <taxon>Goodeidae</taxon>
        <taxon>Crenichthys</taxon>
    </lineage>
</organism>
<reference evidence="1 2" key="1">
    <citation type="submission" date="2021-06" db="EMBL/GenBank/DDBJ databases">
        <authorList>
            <person name="Palmer J.M."/>
        </authorList>
    </citation>
    <scope>NUCLEOTIDE SEQUENCE [LARGE SCALE GENOMIC DNA]</scope>
    <source>
        <strain evidence="1 2">MEX-2019</strain>
        <tissue evidence="1">Muscle</tissue>
    </source>
</reference>
<keyword evidence="2" id="KW-1185">Reference proteome</keyword>
<dbReference type="Proteomes" id="UP001311232">
    <property type="component" value="Unassembled WGS sequence"/>
</dbReference>
<evidence type="ECO:0000313" key="1">
    <source>
        <dbReference type="EMBL" id="KAK5614851.1"/>
    </source>
</evidence>
<name>A0AAV9S0W0_9TELE</name>
<evidence type="ECO:0000313" key="2">
    <source>
        <dbReference type="Proteomes" id="UP001311232"/>
    </source>
</evidence>
<dbReference type="AlphaFoldDB" id="A0AAV9S0W0"/>
<proteinExistence type="predicted"/>
<dbReference type="EMBL" id="JAHHUM010001078">
    <property type="protein sequence ID" value="KAK5614851.1"/>
    <property type="molecule type" value="Genomic_DNA"/>
</dbReference>